<dbReference type="Proteomes" id="UP001239213">
    <property type="component" value="Unassembled WGS sequence"/>
</dbReference>
<feature type="region of interest" description="Disordered" evidence="1">
    <location>
        <begin position="25"/>
        <end position="50"/>
    </location>
</feature>
<dbReference type="AlphaFoldDB" id="A0AAI9V5D8"/>
<proteinExistence type="predicted"/>
<organism evidence="2 3">
    <name type="scientific">Colletotrichum cuscutae</name>
    <dbReference type="NCBI Taxonomy" id="1209917"/>
    <lineage>
        <taxon>Eukaryota</taxon>
        <taxon>Fungi</taxon>
        <taxon>Dikarya</taxon>
        <taxon>Ascomycota</taxon>
        <taxon>Pezizomycotina</taxon>
        <taxon>Sordariomycetes</taxon>
        <taxon>Hypocreomycetidae</taxon>
        <taxon>Glomerellales</taxon>
        <taxon>Glomerellaceae</taxon>
        <taxon>Colletotrichum</taxon>
        <taxon>Colletotrichum acutatum species complex</taxon>
    </lineage>
</organism>
<accession>A0AAI9V5D8</accession>
<feature type="compositionally biased region" description="Polar residues" evidence="1">
    <location>
        <begin position="75"/>
        <end position="85"/>
    </location>
</feature>
<protein>
    <submittedName>
        <fullName evidence="2">Uncharacterized protein</fullName>
    </submittedName>
</protein>
<evidence type="ECO:0000313" key="2">
    <source>
        <dbReference type="EMBL" id="KAK1471325.1"/>
    </source>
</evidence>
<name>A0AAI9V5D8_9PEZI</name>
<feature type="region of interest" description="Disordered" evidence="1">
    <location>
        <begin position="75"/>
        <end position="117"/>
    </location>
</feature>
<evidence type="ECO:0000256" key="1">
    <source>
        <dbReference type="SAM" id="MobiDB-lite"/>
    </source>
</evidence>
<reference evidence="2" key="1">
    <citation type="submission" date="2016-11" db="EMBL/GenBank/DDBJ databases">
        <title>The genome sequence of Colletotrichum cuscutae.</title>
        <authorList>
            <person name="Baroncelli R."/>
        </authorList>
    </citation>
    <scope>NUCLEOTIDE SEQUENCE</scope>
    <source>
        <strain evidence="2">IMI 304802</strain>
    </source>
</reference>
<evidence type="ECO:0000313" key="3">
    <source>
        <dbReference type="Proteomes" id="UP001239213"/>
    </source>
</evidence>
<feature type="compositionally biased region" description="Polar residues" evidence="1">
    <location>
        <begin position="41"/>
        <end position="50"/>
    </location>
</feature>
<gene>
    <name evidence="2" type="ORF">CCUS01_17391</name>
</gene>
<comment type="caution">
    <text evidence="2">The sequence shown here is derived from an EMBL/GenBank/DDBJ whole genome shotgun (WGS) entry which is preliminary data.</text>
</comment>
<keyword evidence="3" id="KW-1185">Reference proteome</keyword>
<sequence length="117" mass="13237">MHRNPGSSYLYLILIPGRLSECLPHLTTSPARQPAPKEPRAQTTMDLQNNQPREFYISTRMHERLQKAPSLLTLCQKNPSRTPSYVVSPRLRGLRSLPQLKPAHRMERPGGDGVTKA</sequence>
<dbReference type="EMBL" id="MPDP01000204">
    <property type="protein sequence ID" value="KAK1471325.1"/>
    <property type="molecule type" value="Genomic_DNA"/>
</dbReference>